<organism evidence="4 5">
    <name type="scientific">Pseudobacillus wudalianchiensis</name>
    <dbReference type="NCBI Taxonomy" id="1743143"/>
    <lineage>
        <taxon>Bacteria</taxon>
        <taxon>Bacillati</taxon>
        <taxon>Bacillota</taxon>
        <taxon>Bacilli</taxon>
        <taxon>Bacillales</taxon>
        <taxon>Bacillaceae</taxon>
        <taxon>Pseudobacillus</taxon>
    </lineage>
</organism>
<dbReference type="RefSeq" id="WP_065409556.1">
    <property type="nucleotide sequence ID" value="NZ_MAYT01000002.1"/>
</dbReference>
<dbReference type="EMBL" id="MAYT01000002">
    <property type="protein sequence ID" value="OCA92137.1"/>
    <property type="molecule type" value="Genomic_DNA"/>
</dbReference>
<name>A0A1B9B7Q6_9BACI</name>
<sequence>MDERLDRAPCGYMTINSQGIISYVNQTFLDMGGYSRDDLMNHHIESIMSMANKFLFHTYFYPFIQLYGHVDEMYLTLKSSKGESIPVLLNGKSYEGNEAEKIECVFVKMTRRIDYEKEIRNAKREIEEAYRIKDEALEKLEALHRDVERKQEELMRLNAKLESLAVTDTLTGLKNRRYFIEKLDSHIDHFFLSKTPFSLLIMDIDHFKKVNDTYGHLTGDQVLREFARILEANSKESDTVARYGGEEFIILLPEMNEMQSKQAAERLRKIVEEAPWSSCPVTISVGAATFTEHDTNISILAKADEALYTSKSNGRNRVTHSADLDGSS</sequence>
<evidence type="ECO:0000259" key="3">
    <source>
        <dbReference type="PROSITE" id="PS50887"/>
    </source>
</evidence>
<evidence type="ECO:0000256" key="1">
    <source>
        <dbReference type="SAM" id="Coils"/>
    </source>
</evidence>
<comment type="caution">
    <text evidence="4">The sequence shown here is derived from an EMBL/GenBank/DDBJ whole genome shotgun (WGS) entry which is preliminary data.</text>
</comment>
<dbReference type="SMART" id="SM00267">
    <property type="entry name" value="GGDEF"/>
    <property type="match status" value="1"/>
</dbReference>
<dbReference type="InterPro" id="IPR000160">
    <property type="entry name" value="GGDEF_dom"/>
</dbReference>
<dbReference type="CDD" id="cd01949">
    <property type="entry name" value="GGDEF"/>
    <property type="match status" value="1"/>
</dbReference>
<dbReference type="PANTHER" id="PTHR45138">
    <property type="entry name" value="REGULATORY COMPONENTS OF SENSORY TRANSDUCTION SYSTEM"/>
    <property type="match status" value="1"/>
</dbReference>
<dbReference type="AlphaFoldDB" id="A0A1B9B7Q6"/>
<dbReference type="GO" id="GO:1902201">
    <property type="term" value="P:negative regulation of bacterial-type flagellum-dependent cell motility"/>
    <property type="evidence" value="ECO:0007669"/>
    <property type="project" value="TreeGrafter"/>
</dbReference>
<dbReference type="PROSITE" id="PS50112">
    <property type="entry name" value="PAS"/>
    <property type="match status" value="1"/>
</dbReference>
<dbReference type="FunFam" id="3.30.70.270:FF:000001">
    <property type="entry name" value="Diguanylate cyclase domain protein"/>
    <property type="match status" value="1"/>
</dbReference>
<keyword evidence="1" id="KW-0175">Coiled coil</keyword>
<dbReference type="CDD" id="cd00130">
    <property type="entry name" value="PAS"/>
    <property type="match status" value="1"/>
</dbReference>
<dbReference type="GO" id="GO:0052621">
    <property type="term" value="F:diguanylate cyclase activity"/>
    <property type="evidence" value="ECO:0007669"/>
    <property type="project" value="TreeGrafter"/>
</dbReference>
<accession>A0A1B9B7Q6</accession>
<dbReference type="InterPro" id="IPR029787">
    <property type="entry name" value="Nucleotide_cyclase"/>
</dbReference>
<proteinExistence type="predicted"/>
<dbReference type="NCBIfam" id="TIGR00229">
    <property type="entry name" value="sensory_box"/>
    <property type="match status" value="1"/>
</dbReference>
<reference evidence="5" key="1">
    <citation type="submission" date="2016-05" db="EMBL/GenBank/DDBJ databases">
        <authorList>
            <person name="Liu B."/>
            <person name="Wang J."/>
            <person name="Zhu Y."/>
            <person name="Liu G."/>
            <person name="Chen Q."/>
            <person name="Chen Z."/>
            <person name="Lan J."/>
            <person name="Che J."/>
            <person name="Ge C."/>
            <person name="Shi H."/>
            <person name="Pan Z."/>
            <person name="Liu X."/>
        </authorList>
    </citation>
    <scope>NUCLEOTIDE SEQUENCE [LARGE SCALE GENOMIC DNA]</scope>
    <source>
        <strain evidence="5">FJAT-27215</strain>
    </source>
</reference>
<dbReference type="Pfam" id="PF13426">
    <property type="entry name" value="PAS_9"/>
    <property type="match status" value="1"/>
</dbReference>
<feature type="domain" description="PAS" evidence="2">
    <location>
        <begin position="1"/>
        <end position="41"/>
    </location>
</feature>
<dbReference type="Gene3D" id="3.30.70.270">
    <property type="match status" value="1"/>
</dbReference>
<feature type="coiled-coil region" evidence="1">
    <location>
        <begin position="112"/>
        <end position="167"/>
    </location>
</feature>
<evidence type="ECO:0000313" key="4">
    <source>
        <dbReference type="EMBL" id="OCA92137.1"/>
    </source>
</evidence>
<dbReference type="NCBIfam" id="TIGR00254">
    <property type="entry name" value="GGDEF"/>
    <property type="match status" value="1"/>
</dbReference>
<gene>
    <name evidence="4" type="ORF">A8F95_18540</name>
</gene>
<evidence type="ECO:0000313" key="5">
    <source>
        <dbReference type="Proteomes" id="UP000092578"/>
    </source>
</evidence>
<keyword evidence="5" id="KW-1185">Reference proteome</keyword>
<dbReference type="InterPro" id="IPR050469">
    <property type="entry name" value="Diguanylate_Cyclase"/>
</dbReference>
<dbReference type="GO" id="GO:0043709">
    <property type="term" value="P:cell adhesion involved in single-species biofilm formation"/>
    <property type="evidence" value="ECO:0007669"/>
    <property type="project" value="TreeGrafter"/>
</dbReference>
<dbReference type="Gene3D" id="3.30.450.20">
    <property type="entry name" value="PAS domain"/>
    <property type="match status" value="1"/>
</dbReference>
<dbReference type="GO" id="GO:0005886">
    <property type="term" value="C:plasma membrane"/>
    <property type="evidence" value="ECO:0007669"/>
    <property type="project" value="TreeGrafter"/>
</dbReference>
<dbReference type="PROSITE" id="PS50887">
    <property type="entry name" value="GGDEF"/>
    <property type="match status" value="1"/>
</dbReference>
<dbReference type="Pfam" id="PF00990">
    <property type="entry name" value="GGDEF"/>
    <property type="match status" value="1"/>
</dbReference>
<feature type="domain" description="GGDEF" evidence="3">
    <location>
        <begin position="195"/>
        <end position="323"/>
    </location>
</feature>
<protein>
    <submittedName>
        <fullName evidence="4">PAS domain S-box protein</fullName>
    </submittedName>
</protein>
<dbReference type="InterPro" id="IPR043128">
    <property type="entry name" value="Rev_trsase/Diguanyl_cyclase"/>
</dbReference>
<evidence type="ECO:0000259" key="2">
    <source>
        <dbReference type="PROSITE" id="PS50112"/>
    </source>
</evidence>
<dbReference type="InterPro" id="IPR000014">
    <property type="entry name" value="PAS"/>
</dbReference>
<dbReference type="SUPFAM" id="SSF55785">
    <property type="entry name" value="PYP-like sensor domain (PAS domain)"/>
    <property type="match status" value="1"/>
</dbReference>
<dbReference type="Proteomes" id="UP000092578">
    <property type="component" value="Unassembled WGS sequence"/>
</dbReference>
<dbReference type="PANTHER" id="PTHR45138:SF9">
    <property type="entry name" value="DIGUANYLATE CYCLASE DGCM-RELATED"/>
    <property type="match status" value="1"/>
</dbReference>
<dbReference type="SUPFAM" id="SSF55073">
    <property type="entry name" value="Nucleotide cyclase"/>
    <property type="match status" value="1"/>
</dbReference>
<dbReference type="InterPro" id="IPR035965">
    <property type="entry name" value="PAS-like_dom_sf"/>
</dbReference>